<gene>
    <name evidence="2" type="ORF">Tco_0770864</name>
</gene>
<keyword evidence="3" id="KW-1185">Reference proteome</keyword>
<name>A0ABQ4ZDE5_9ASTR</name>
<evidence type="ECO:0000256" key="1">
    <source>
        <dbReference type="SAM" id="MobiDB-lite"/>
    </source>
</evidence>
<reference evidence="2" key="2">
    <citation type="submission" date="2022-01" db="EMBL/GenBank/DDBJ databases">
        <authorList>
            <person name="Yamashiro T."/>
            <person name="Shiraishi A."/>
            <person name="Satake H."/>
            <person name="Nakayama K."/>
        </authorList>
    </citation>
    <scope>NUCLEOTIDE SEQUENCE</scope>
</reference>
<evidence type="ECO:0000313" key="2">
    <source>
        <dbReference type="EMBL" id="GJS88228.1"/>
    </source>
</evidence>
<accession>A0ABQ4ZDE5</accession>
<organism evidence="2 3">
    <name type="scientific">Tanacetum coccineum</name>
    <dbReference type="NCBI Taxonomy" id="301880"/>
    <lineage>
        <taxon>Eukaryota</taxon>
        <taxon>Viridiplantae</taxon>
        <taxon>Streptophyta</taxon>
        <taxon>Embryophyta</taxon>
        <taxon>Tracheophyta</taxon>
        <taxon>Spermatophyta</taxon>
        <taxon>Magnoliopsida</taxon>
        <taxon>eudicotyledons</taxon>
        <taxon>Gunneridae</taxon>
        <taxon>Pentapetalae</taxon>
        <taxon>asterids</taxon>
        <taxon>campanulids</taxon>
        <taxon>Asterales</taxon>
        <taxon>Asteraceae</taxon>
        <taxon>Asteroideae</taxon>
        <taxon>Anthemideae</taxon>
        <taxon>Anthemidinae</taxon>
        <taxon>Tanacetum</taxon>
    </lineage>
</organism>
<comment type="caution">
    <text evidence="2">The sequence shown here is derived from an EMBL/GenBank/DDBJ whole genome shotgun (WGS) entry which is preliminary data.</text>
</comment>
<sequence length="112" mass="12605">MAKRMVGVIKNNVVVLPYGMILTRLYRNVTTIQPCALTDGHFFTAYVMVPLTEGRVKRFLVDEKRPHPQTSSSSSSSHSQSHDQEEEEVDPVSNYELDPIEYCDQLPPIPGA</sequence>
<reference evidence="2" key="1">
    <citation type="journal article" date="2022" name="Int. J. Mol. Sci.">
        <title>Draft Genome of Tanacetum Coccineum: Genomic Comparison of Closely Related Tanacetum-Family Plants.</title>
        <authorList>
            <person name="Yamashiro T."/>
            <person name="Shiraishi A."/>
            <person name="Nakayama K."/>
            <person name="Satake H."/>
        </authorList>
    </citation>
    <scope>NUCLEOTIDE SEQUENCE</scope>
</reference>
<protein>
    <submittedName>
        <fullName evidence="2">Uncharacterized protein</fullName>
    </submittedName>
</protein>
<dbReference type="EMBL" id="BQNB010011258">
    <property type="protein sequence ID" value="GJS88228.1"/>
    <property type="molecule type" value="Genomic_DNA"/>
</dbReference>
<dbReference type="Proteomes" id="UP001151760">
    <property type="component" value="Unassembled WGS sequence"/>
</dbReference>
<proteinExistence type="predicted"/>
<feature type="region of interest" description="Disordered" evidence="1">
    <location>
        <begin position="61"/>
        <end position="112"/>
    </location>
</feature>
<evidence type="ECO:0000313" key="3">
    <source>
        <dbReference type="Proteomes" id="UP001151760"/>
    </source>
</evidence>